<gene>
    <name evidence="2" type="ORF">SEMRO_99_G050940.1</name>
</gene>
<evidence type="ECO:0000259" key="1">
    <source>
        <dbReference type="Pfam" id="PF00144"/>
    </source>
</evidence>
<feature type="domain" description="Beta-lactamase-related" evidence="1">
    <location>
        <begin position="118"/>
        <end position="532"/>
    </location>
</feature>
<dbReference type="OrthoDB" id="5946976at2759"/>
<keyword evidence="3" id="KW-1185">Reference proteome</keyword>
<dbReference type="Gene3D" id="3.40.710.10">
    <property type="entry name" value="DD-peptidase/beta-lactamase superfamily"/>
    <property type="match status" value="1"/>
</dbReference>
<dbReference type="InterPro" id="IPR052907">
    <property type="entry name" value="Beta-lactamase/esterase"/>
</dbReference>
<evidence type="ECO:0000313" key="3">
    <source>
        <dbReference type="Proteomes" id="UP001153069"/>
    </source>
</evidence>
<protein>
    <submittedName>
        <fullName evidence="2">Beta-lactamase</fullName>
    </submittedName>
</protein>
<evidence type="ECO:0000313" key="2">
    <source>
        <dbReference type="EMBL" id="CAB9501087.1"/>
    </source>
</evidence>
<dbReference type="EMBL" id="CAICTM010000098">
    <property type="protein sequence ID" value="CAB9501087.1"/>
    <property type="molecule type" value="Genomic_DNA"/>
</dbReference>
<organism evidence="2 3">
    <name type="scientific">Seminavis robusta</name>
    <dbReference type="NCBI Taxonomy" id="568900"/>
    <lineage>
        <taxon>Eukaryota</taxon>
        <taxon>Sar</taxon>
        <taxon>Stramenopiles</taxon>
        <taxon>Ochrophyta</taxon>
        <taxon>Bacillariophyta</taxon>
        <taxon>Bacillariophyceae</taxon>
        <taxon>Bacillariophycidae</taxon>
        <taxon>Naviculales</taxon>
        <taxon>Naviculaceae</taxon>
        <taxon>Seminavis</taxon>
    </lineage>
</organism>
<dbReference type="InterPro" id="IPR001466">
    <property type="entry name" value="Beta-lactam-related"/>
</dbReference>
<dbReference type="Proteomes" id="UP001153069">
    <property type="component" value="Unassembled WGS sequence"/>
</dbReference>
<name>A0A9N8H5Z8_9STRA</name>
<accession>A0A9N8H5Z8</accession>
<sequence length="570" mass="64651">MCSPSMPPVKADRQWVLPSDRAQTTALVCRCLLMVCIAVGGSLHLQAKQEPDDRTPEQIEDDETLWRYTVAMTTFLLAILYGSQGPRWSFFYRIFGMGRPPRHYYRKTYIKRGYEPVAQAFASTLAEGRETGMQFAAYVQGELVVDLVGSMVERQGRDYTVNYDTVGHLLYDSDTYSTIWSSSKVITSILMAWLVDQGHLDYQAKIVEYWPEFTGGGKEHVTVEQLLKHNAGLAIAPPFVMELEHLFPENLPNGNASQVLESMTCWKPPQWTKWLSYHGITRGWILNEIARRVDPQKRTLGVILREEFTEKLNISSECYLGLPEKLNDPDRNPKLRLMDPCPPYLWVICNKLCQLLRIPSTVQWRFYLIHTACVTYAKLHWMPATDFVNPKFIGGYQMTSDPDFRRGETPSANVQATARAVATIANAMATRNPNIFKAGNETTTKAGLNEESRHLMPMILDIDHWAKATFNDGGFCVLAPPAPDNPDKLVKTHIPSLPGFSYAWGWFGFNGSLTAFHPEGDFAVVFQPTAFNDLDPTARVEKMTRALRECGRRLHGDDWGEYHDASVPMY</sequence>
<comment type="caution">
    <text evidence="2">The sequence shown here is derived from an EMBL/GenBank/DDBJ whole genome shotgun (WGS) entry which is preliminary data.</text>
</comment>
<dbReference type="AlphaFoldDB" id="A0A9N8H5Z8"/>
<dbReference type="SUPFAM" id="SSF56601">
    <property type="entry name" value="beta-lactamase/transpeptidase-like"/>
    <property type="match status" value="1"/>
</dbReference>
<dbReference type="Pfam" id="PF00144">
    <property type="entry name" value="Beta-lactamase"/>
    <property type="match status" value="1"/>
</dbReference>
<proteinExistence type="predicted"/>
<dbReference type="PANTHER" id="PTHR43319:SF3">
    <property type="entry name" value="BETA-LACTAMASE-RELATED DOMAIN-CONTAINING PROTEIN"/>
    <property type="match status" value="1"/>
</dbReference>
<dbReference type="PANTHER" id="PTHR43319">
    <property type="entry name" value="BETA-LACTAMASE-RELATED"/>
    <property type="match status" value="1"/>
</dbReference>
<dbReference type="InterPro" id="IPR012338">
    <property type="entry name" value="Beta-lactam/transpept-like"/>
</dbReference>
<reference evidence="2" key="1">
    <citation type="submission" date="2020-06" db="EMBL/GenBank/DDBJ databases">
        <authorList>
            <consortium name="Plant Systems Biology data submission"/>
        </authorList>
    </citation>
    <scope>NUCLEOTIDE SEQUENCE</scope>
    <source>
        <strain evidence="2">D6</strain>
    </source>
</reference>